<evidence type="ECO:0000256" key="3">
    <source>
        <dbReference type="ARBA" id="ARBA00023163"/>
    </source>
</evidence>
<dbReference type="PANTHER" id="PTHR38465">
    <property type="entry name" value="HTH-TYPE TRANSCRIPTIONAL REGULATOR MJ1563-RELATED"/>
    <property type="match status" value="1"/>
</dbReference>
<dbReference type="InterPro" id="IPR052362">
    <property type="entry name" value="HTH-GbsR_regulator"/>
</dbReference>
<organism evidence="4 5">
    <name type="scientific">Mesonia profundi</name>
    <dbReference type="NCBI Taxonomy" id="3070998"/>
    <lineage>
        <taxon>Bacteria</taxon>
        <taxon>Pseudomonadati</taxon>
        <taxon>Bacteroidota</taxon>
        <taxon>Flavobacteriia</taxon>
        <taxon>Flavobacteriales</taxon>
        <taxon>Flavobacteriaceae</taxon>
        <taxon>Mesonia</taxon>
    </lineage>
</organism>
<dbReference type="RefSeq" id="WP_308864866.1">
    <property type="nucleotide sequence ID" value="NZ_JAVHUL010000027.1"/>
</dbReference>
<keyword evidence="5" id="KW-1185">Reference proteome</keyword>
<accession>A0ABU1A2N9</accession>
<dbReference type="SUPFAM" id="SSF46785">
    <property type="entry name" value="Winged helix' DNA-binding domain"/>
    <property type="match status" value="1"/>
</dbReference>
<protein>
    <submittedName>
        <fullName evidence="4">MarR family transcriptional regulator</fullName>
    </submittedName>
</protein>
<dbReference type="EMBL" id="JAVHUL010000027">
    <property type="protein sequence ID" value="MDQ7917975.1"/>
    <property type="molecule type" value="Genomic_DNA"/>
</dbReference>
<evidence type="ECO:0000256" key="2">
    <source>
        <dbReference type="ARBA" id="ARBA00023125"/>
    </source>
</evidence>
<comment type="caution">
    <text evidence="4">The sequence shown here is derived from an EMBL/GenBank/DDBJ whole genome shotgun (WGS) entry which is preliminary data.</text>
</comment>
<evidence type="ECO:0000256" key="1">
    <source>
        <dbReference type="ARBA" id="ARBA00023015"/>
    </source>
</evidence>
<gene>
    <name evidence="4" type="ORF">RBU60_10340</name>
</gene>
<sequence>MPNPKERNQLLEDIGLLIEERLGISPLAARIYSLLTISSYDGLSFEEIRKIIKASKSSTSVNVNVLLQLGYISYHTKPGDRKRYFKVAKYYQLESLELYHQSLKREIEMVDKINAYNKKYHPIKFTPEKSVGNIAQIYLKKTQDLVKTTMESLKKHRNTEK</sequence>
<dbReference type="InterPro" id="IPR036390">
    <property type="entry name" value="WH_DNA-bd_sf"/>
</dbReference>
<name>A0ABU1A2N9_9FLAO</name>
<keyword evidence="3" id="KW-0804">Transcription</keyword>
<dbReference type="Gene3D" id="1.10.10.10">
    <property type="entry name" value="Winged helix-like DNA-binding domain superfamily/Winged helix DNA-binding domain"/>
    <property type="match status" value="1"/>
</dbReference>
<proteinExistence type="predicted"/>
<evidence type="ECO:0000313" key="5">
    <source>
        <dbReference type="Proteomes" id="UP001230915"/>
    </source>
</evidence>
<dbReference type="InterPro" id="IPR036388">
    <property type="entry name" value="WH-like_DNA-bd_sf"/>
</dbReference>
<dbReference type="PANTHER" id="PTHR38465:SF1">
    <property type="entry name" value="HTH-TYPE TRANSCRIPTIONAL REGULATOR MJ1563-RELATED"/>
    <property type="match status" value="1"/>
</dbReference>
<keyword evidence="1" id="KW-0805">Transcription regulation</keyword>
<evidence type="ECO:0000313" key="4">
    <source>
        <dbReference type="EMBL" id="MDQ7917975.1"/>
    </source>
</evidence>
<reference evidence="4 5" key="1">
    <citation type="submission" date="2023-08" db="EMBL/GenBank/DDBJ databases">
        <title>Mesonia sp. MT50, isolated from deep-sea sediment of the Mariana Trench.</title>
        <authorList>
            <person name="Fu H."/>
        </authorList>
    </citation>
    <scope>NUCLEOTIDE SEQUENCE [LARGE SCALE GENOMIC DNA]</scope>
    <source>
        <strain evidence="4 5">MT50</strain>
    </source>
</reference>
<dbReference type="Proteomes" id="UP001230915">
    <property type="component" value="Unassembled WGS sequence"/>
</dbReference>
<keyword evidence="2" id="KW-0238">DNA-binding</keyword>